<organism evidence="5 6">
    <name type="scientific">Arachis hypogaea</name>
    <name type="common">Peanut</name>
    <dbReference type="NCBI Taxonomy" id="3818"/>
    <lineage>
        <taxon>Eukaryota</taxon>
        <taxon>Viridiplantae</taxon>
        <taxon>Streptophyta</taxon>
        <taxon>Embryophyta</taxon>
        <taxon>Tracheophyta</taxon>
        <taxon>Spermatophyta</taxon>
        <taxon>Magnoliopsida</taxon>
        <taxon>eudicotyledons</taxon>
        <taxon>Gunneridae</taxon>
        <taxon>Pentapetalae</taxon>
        <taxon>rosids</taxon>
        <taxon>fabids</taxon>
        <taxon>Fabales</taxon>
        <taxon>Fabaceae</taxon>
        <taxon>Papilionoideae</taxon>
        <taxon>50 kb inversion clade</taxon>
        <taxon>dalbergioids sensu lato</taxon>
        <taxon>Dalbergieae</taxon>
        <taxon>Pterocarpus clade</taxon>
        <taxon>Arachis</taxon>
    </lineage>
</organism>
<dbReference type="InterPro" id="IPR001360">
    <property type="entry name" value="Glyco_hydro_1"/>
</dbReference>
<sequence>MAKSTILKHRMVEQEDVKLMVGTGLDAYRLSISWSRLIPNGRGPINPKGLQFYNNLINELISSGIQPHVTLHNYDLPQALEDEYGDGLVLKSCIRDFINYAKVCFREFGDRVLYWNTMNEPNVFTIGGYDQPHLHDIRPHFSRNITVVGIILPTNDTDEDWAATQRAHDFFIDALKQLYLIDVIDENGAITSIGQKMAELSLEPSLSRTLMEANDYDGSNIKGYFAWSFMDVFELFEFWFKCLKCFLQSFIKIMFAYILKTYLLAWFYRVMVLCESFMSNDLLSRFTIEGLNIHIN</sequence>
<comment type="similarity">
    <text evidence="1 2">Belongs to the glycosyl hydrolase 1 family.</text>
</comment>
<evidence type="ECO:0000256" key="2">
    <source>
        <dbReference type="RuleBase" id="RU003690"/>
    </source>
</evidence>
<gene>
    <name evidence="5" type="ORF">Ahy_A04g020225</name>
</gene>
<dbReference type="Proteomes" id="UP000289738">
    <property type="component" value="Chromosome A04"/>
</dbReference>
<dbReference type="STRING" id="3818.A0A445DHG7"/>
<evidence type="ECO:0000313" key="6">
    <source>
        <dbReference type="Proteomes" id="UP000289738"/>
    </source>
</evidence>
<dbReference type="AlphaFoldDB" id="A0A445DHG7"/>
<keyword evidence="3" id="KW-0812">Transmembrane</keyword>
<keyword evidence="6" id="KW-1185">Reference proteome</keyword>
<keyword evidence="3" id="KW-0472">Membrane</keyword>
<comment type="caution">
    <text evidence="5">The sequence shown here is derived from an EMBL/GenBank/DDBJ whole genome shotgun (WGS) entry which is preliminary data.</text>
</comment>
<dbReference type="PANTHER" id="PTHR10353:SF29">
    <property type="entry name" value="BETA-GLUCOSIDASE 11"/>
    <property type="match status" value="1"/>
</dbReference>
<dbReference type="GO" id="GO:0008422">
    <property type="term" value="F:beta-glucosidase activity"/>
    <property type="evidence" value="ECO:0007669"/>
    <property type="project" value="TreeGrafter"/>
</dbReference>
<dbReference type="Pfam" id="PF04408">
    <property type="entry name" value="WHD_HA2"/>
    <property type="match status" value="1"/>
</dbReference>
<keyword evidence="3" id="KW-1133">Transmembrane helix</keyword>
<dbReference type="InterPro" id="IPR017853">
    <property type="entry name" value="GH"/>
</dbReference>
<name>A0A445DHG7_ARAHY</name>
<dbReference type="Gene3D" id="3.20.20.80">
    <property type="entry name" value="Glycosidases"/>
    <property type="match status" value="1"/>
</dbReference>
<evidence type="ECO:0000256" key="1">
    <source>
        <dbReference type="ARBA" id="ARBA00010838"/>
    </source>
</evidence>
<feature type="domain" description="Helicase associated" evidence="4">
    <location>
        <begin position="174"/>
        <end position="201"/>
    </location>
</feature>
<evidence type="ECO:0000256" key="3">
    <source>
        <dbReference type="SAM" id="Phobius"/>
    </source>
</evidence>
<dbReference type="GO" id="GO:0005975">
    <property type="term" value="P:carbohydrate metabolic process"/>
    <property type="evidence" value="ECO:0007669"/>
    <property type="project" value="InterPro"/>
</dbReference>
<reference evidence="5 6" key="1">
    <citation type="submission" date="2019-01" db="EMBL/GenBank/DDBJ databases">
        <title>Sequencing of cultivated peanut Arachis hypogaea provides insights into genome evolution and oil improvement.</title>
        <authorList>
            <person name="Chen X."/>
        </authorList>
    </citation>
    <scope>NUCLEOTIDE SEQUENCE [LARGE SCALE GENOMIC DNA]</scope>
    <source>
        <strain evidence="6">cv. Fuhuasheng</strain>
        <tissue evidence="5">Leaves</tissue>
    </source>
</reference>
<dbReference type="Gene3D" id="1.20.120.1080">
    <property type="match status" value="1"/>
</dbReference>
<dbReference type="EMBL" id="SDMP01000004">
    <property type="protein sequence ID" value="RYR62552.1"/>
    <property type="molecule type" value="Genomic_DNA"/>
</dbReference>
<feature type="transmembrane region" description="Helical" evidence="3">
    <location>
        <begin position="250"/>
        <end position="268"/>
    </location>
</feature>
<protein>
    <recommendedName>
        <fullName evidence="4">Helicase associated domain-containing protein</fullName>
    </recommendedName>
</protein>
<dbReference type="SUPFAM" id="SSF51445">
    <property type="entry name" value="(Trans)glycosidases"/>
    <property type="match status" value="1"/>
</dbReference>
<evidence type="ECO:0000259" key="4">
    <source>
        <dbReference type="Pfam" id="PF04408"/>
    </source>
</evidence>
<proteinExistence type="inferred from homology"/>
<dbReference type="Pfam" id="PF00232">
    <property type="entry name" value="Glyco_hydro_1"/>
    <property type="match status" value="1"/>
</dbReference>
<dbReference type="PANTHER" id="PTHR10353">
    <property type="entry name" value="GLYCOSYL HYDROLASE"/>
    <property type="match status" value="1"/>
</dbReference>
<evidence type="ECO:0000313" key="5">
    <source>
        <dbReference type="EMBL" id="RYR62552.1"/>
    </source>
</evidence>
<dbReference type="InterPro" id="IPR048333">
    <property type="entry name" value="HA2_WH"/>
</dbReference>
<accession>A0A445DHG7</accession>